<proteinExistence type="predicted"/>
<feature type="coiled-coil region" evidence="1">
    <location>
        <begin position="77"/>
        <end position="168"/>
    </location>
</feature>
<dbReference type="EMBL" id="HBNS01009013">
    <property type="protein sequence ID" value="CAE4592638.1"/>
    <property type="molecule type" value="Transcribed_RNA"/>
</dbReference>
<organism evidence="2">
    <name type="scientific">Ditylum brightwellii</name>
    <dbReference type="NCBI Taxonomy" id="49249"/>
    <lineage>
        <taxon>Eukaryota</taxon>
        <taxon>Sar</taxon>
        <taxon>Stramenopiles</taxon>
        <taxon>Ochrophyta</taxon>
        <taxon>Bacillariophyta</taxon>
        <taxon>Mediophyceae</taxon>
        <taxon>Lithodesmiophycidae</taxon>
        <taxon>Lithodesmiales</taxon>
        <taxon>Lithodesmiaceae</taxon>
        <taxon>Ditylum</taxon>
    </lineage>
</organism>
<accession>A0A7S4ULS1</accession>
<reference evidence="2" key="1">
    <citation type="submission" date="2021-01" db="EMBL/GenBank/DDBJ databases">
        <authorList>
            <person name="Corre E."/>
            <person name="Pelletier E."/>
            <person name="Niang G."/>
            <person name="Scheremetjew M."/>
            <person name="Finn R."/>
            <person name="Kale V."/>
            <person name="Holt S."/>
            <person name="Cochrane G."/>
            <person name="Meng A."/>
            <person name="Brown T."/>
            <person name="Cohen L."/>
        </authorList>
    </citation>
    <scope>NUCLEOTIDE SEQUENCE</scope>
    <source>
        <strain evidence="2">GSO104</strain>
    </source>
</reference>
<keyword evidence="1" id="KW-0175">Coiled coil</keyword>
<dbReference type="AlphaFoldDB" id="A0A7S4ULS1"/>
<evidence type="ECO:0000313" key="2">
    <source>
        <dbReference type="EMBL" id="CAE4592638.1"/>
    </source>
</evidence>
<sequence>MNTNEHRIMAKAQMNQSWYDAHMKMRRRDQALHLDKHSCNTIGNEQETDDLDAMMHTFTAADLQNRVFAMQQELYTYHNMLDEIEKLKAYNKQLECQSIDLLQERCSHKNRLKKDARDTLESLKKEIVVLKTELAQSKAEEDCHNSKMQSMLGEKRTLEETVKALQESVRVHVTKEFFCLPIMDTYQITNEYIMNMKYKLLTM</sequence>
<gene>
    <name evidence="2" type="ORF">DBRI00130_LOCUS7283</name>
</gene>
<name>A0A7S4ULS1_9STRA</name>
<protein>
    <submittedName>
        <fullName evidence="2">Uncharacterized protein</fullName>
    </submittedName>
</protein>
<evidence type="ECO:0000256" key="1">
    <source>
        <dbReference type="SAM" id="Coils"/>
    </source>
</evidence>